<proteinExistence type="predicted"/>
<evidence type="ECO:0000256" key="1">
    <source>
        <dbReference type="SAM" id="MobiDB-lite"/>
    </source>
</evidence>
<organism evidence="2 3">
    <name type="scientific">Polarella glacialis</name>
    <name type="common">Dinoflagellate</name>
    <dbReference type="NCBI Taxonomy" id="89957"/>
    <lineage>
        <taxon>Eukaryota</taxon>
        <taxon>Sar</taxon>
        <taxon>Alveolata</taxon>
        <taxon>Dinophyceae</taxon>
        <taxon>Suessiales</taxon>
        <taxon>Suessiaceae</taxon>
        <taxon>Polarella</taxon>
    </lineage>
</organism>
<keyword evidence="3" id="KW-1185">Reference proteome</keyword>
<feature type="non-terminal residue" evidence="2">
    <location>
        <position position="54"/>
    </location>
</feature>
<comment type="caution">
    <text evidence="2">The sequence shown here is derived from an EMBL/GenBank/DDBJ whole genome shotgun (WGS) entry which is preliminary data.</text>
</comment>
<dbReference type="EMBL" id="CAJNNV010031369">
    <property type="protein sequence ID" value="CAE8635903.1"/>
    <property type="molecule type" value="Genomic_DNA"/>
</dbReference>
<sequence>EAPLPPLRQTRMSQPDEGVSLQQVRQSYETQLEELRSELERELRRNQDLRRRNT</sequence>
<dbReference type="Proteomes" id="UP000654075">
    <property type="component" value="Unassembled WGS sequence"/>
</dbReference>
<gene>
    <name evidence="2" type="ORF">PGLA1383_LOCUS51473</name>
</gene>
<name>A0A813HDY5_POLGL</name>
<feature type="non-terminal residue" evidence="2">
    <location>
        <position position="1"/>
    </location>
</feature>
<reference evidence="2" key="1">
    <citation type="submission" date="2021-02" db="EMBL/GenBank/DDBJ databases">
        <authorList>
            <person name="Dougan E. K."/>
            <person name="Rhodes N."/>
            <person name="Thang M."/>
            <person name="Chan C."/>
        </authorList>
    </citation>
    <scope>NUCLEOTIDE SEQUENCE</scope>
</reference>
<dbReference type="AlphaFoldDB" id="A0A813HDY5"/>
<evidence type="ECO:0000313" key="2">
    <source>
        <dbReference type="EMBL" id="CAE8635903.1"/>
    </source>
</evidence>
<accession>A0A813HDY5</accession>
<feature type="region of interest" description="Disordered" evidence="1">
    <location>
        <begin position="1"/>
        <end position="24"/>
    </location>
</feature>
<evidence type="ECO:0000313" key="3">
    <source>
        <dbReference type="Proteomes" id="UP000654075"/>
    </source>
</evidence>
<protein>
    <submittedName>
        <fullName evidence="2">Uncharacterized protein</fullName>
    </submittedName>
</protein>